<evidence type="ECO:0000313" key="3">
    <source>
        <dbReference type="Proteomes" id="UP000216308"/>
    </source>
</evidence>
<keyword evidence="3" id="KW-1185">Reference proteome</keyword>
<keyword evidence="1" id="KW-0472">Membrane</keyword>
<dbReference type="Proteomes" id="UP000216308">
    <property type="component" value="Unassembled WGS sequence"/>
</dbReference>
<keyword evidence="1" id="KW-1133">Transmembrane helix</keyword>
<proteinExistence type="predicted"/>
<dbReference type="EMBL" id="NHPJ01000099">
    <property type="protein sequence ID" value="OYR55714.1"/>
    <property type="molecule type" value="Genomic_DNA"/>
</dbReference>
<dbReference type="AlphaFoldDB" id="A0A256IGP1"/>
<evidence type="ECO:0000256" key="1">
    <source>
        <dbReference type="SAM" id="Phobius"/>
    </source>
</evidence>
<reference evidence="2 3" key="1">
    <citation type="journal article" date="2014" name="Front. Microbiol.">
        <title>Population and genomic analysis of the genus Halorubrum.</title>
        <authorList>
            <person name="Fullmer M.S."/>
            <person name="Soucy S.M."/>
            <person name="Swithers K.S."/>
            <person name="Makkay A.M."/>
            <person name="Wheeler R."/>
            <person name="Ventosa A."/>
            <person name="Gogarten J.P."/>
            <person name="Papke R.T."/>
        </authorList>
    </citation>
    <scope>NUCLEOTIDE SEQUENCE [LARGE SCALE GENOMIC DNA]</scope>
    <source>
        <strain evidence="2 3">Cb34</strain>
    </source>
</reference>
<evidence type="ECO:0000313" key="2">
    <source>
        <dbReference type="EMBL" id="OYR55714.1"/>
    </source>
</evidence>
<keyword evidence="1" id="KW-0812">Transmembrane</keyword>
<name>A0A256IGP1_9EURY</name>
<sequence length="75" mass="7519">MGRNRLRSDLASERPSRLDWLAVAGLIGVGTVSIAALDAPLAGILALVAALGFGTLLAVSEAGLLAGDDSETDGE</sequence>
<comment type="caution">
    <text evidence="2">The sequence shown here is derived from an EMBL/GenBank/DDBJ whole genome shotgun (WGS) entry which is preliminary data.</text>
</comment>
<gene>
    <name evidence="2" type="ORF">DJ70_11440</name>
</gene>
<protein>
    <submittedName>
        <fullName evidence="2">Uncharacterized protein</fullName>
    </submittedName>
</protein>
<feature type="transmembrane region" description="Helical" evidence="1">
    <location>
        <begin position="20"/>
        <end position="37"/>
    </location>
</feature>
<dbReference type="RefSeq" id="WP_094533135.1">
    <property type="nucleotide sequence ID" value="NZ_NHPJ01000099.1"/>
</dbReference>
<organism evidence="2 3">
    <name type="scientific">Halorubrum halodurans</name>
    <dbReference type="NCBI Taxonomy" id="1383851"/>
    <lineage>
        <taxon>Archaea</taxon>
        <taxon>Methanobacteriati</taxon>
        <taxon>Methanobacteriota</taxon>
        <taxon>Stenosarchaea group</taxon>
        <taxon>Halobacteria</taxon>
        <taxon>Halobacteriales</taxon>
        <taxon>Haloferacaceae</taxon>
        <taxon>Halorubrum</taxon>
    </lineage>
</organism>
<accession>A0A256IGP1</accession>
<feature type="transmembrane region" description="Helical" evidence="1">
    <location>
        <begin position="43"/>
        <end position="66"/>
    </location>
</feature>